<sequence>MPTFDLQEFEDTSRENGIRYWIAHDFMRVLGYESWSSFEKVIDKAMGSCISLNVKIHEAFIHENITIDGREVTSYRLTRFACFLVTMHADSRKPEVSEAKAALAAIADALVEQRIQEDALERIEDREELRIGEKAMSQVAYKAGLQKNEFGIFKNAGFRGMYNMSLKELIRRKGVSLPPKTSLYELMGKTELAANRFRVTQTAERIRTIGATGLPQIKDTAHQVGSEVRKVMLRSSGVAPEDLPLEEHISKVKGRIKSAANEMKRLDSSPKPKRKRQGKVENQCSVKRIYPRSFMLPYEIAELPETTQVALGPLSTNLLAVANDEGMVLIEESVVGGQGLLDPGTQGFVGKVGIEYLQPGKYPARIGVDDEDRSPEGIKENIVGGLRADTMHGEQGSA</sequence>
<evidence type="ECO:0000256" key="1">
    <source>
        <dbReference type="SAM" id="MobiDB-lite"/>
    </source>
</evidence>
<dbReference type="Pfam" id="PF02498">
    <property type="entry name" value="Bro-N"/>
    <property type="match status" value="1"/>
</dbReference>
<reference evidence="3" key="1">
    <citation type="submission" date="2019-02" db="EMBL/GenBank/DDBJ databases">
        <authorList>
            <person name="Gruber-Vodicka R. H."/>
            <person name="Seah K. B. B."/>
        </authorList>
    </citation>
    <scope>NUCLEOTIDE SEQUENCE</scope>
    <source>
        <strain evidence="3">BECK_M7</strain>
    </source>
</reference>
<dbReference type="AlphaFoldDB" id="A0A450UR02"/>
<organism evidence="3">
    <name type="scientific">Candidatus Kentrum sp. LFY</name>
    <dbReference type="NCBI Taxonomy" id="2126342"/>
    <lineage>
        <taxon>Bacteria</taxon>
        <taxon>Pseudomonadati</taxon>
        <taxon>Pseudomonadota</taxon>
        <taxon>Gammaproteobacteria</taxon>
        <taxon>Candidatus Kentrum</taxon>
    </lineage>
</organism>
<name>A0A450UR02_9GAMM</name>
<accession>A0A450UR02</accession>
<proteinExistence type="predicted"/>
<feature type="domain" description="Bro-N" evidence="2">
    <location>
        <begin position="15"/>
        <end position="97"/>
    </location>
</feature>
<gene>
    <name evidence="3" type="ORF">BECKLFY1418B_GA0070995_106420</name>
</gene>
<evidence type="ECO:0000259" key="2">
    <source>
        <dbReference type="Pfam" id="PF02498"/>
    </source>
</evidence>
<dbReference type="EMBL" id="CAADFF010000064">
    <property type="protein sequence ID" value="VFJ94994.1"/>
    <property type="molecule type" value="Genomic_DNA"/>
</dbReference>
<evidence type="ECO:0000313" key="3">
    <source>
        <dbReference type="EMBL" id="VFJ94994.1"/>
    </source>
</evidence>
<protein>
    <recommendedName>
        <fullName evidence="2">Bro-N domain-containing protein</fullName>
    </recommendedName>
</protein>
<feature type="region of interest" description="Disordered" evidence="1">
    <location>
        <begin position="260"/>
        <end position="281"/>
    </location>
</feature>
<dbReference type="InterPro" id="IPR003497">
    <property type="entry name" value="BRO_N_domain"/>
</dbReference>